<feature type="domain" description="BHLH" evidence="6">
    <location>
        <begin position="298"/>
        <end position="347"/>
    </location>
</feature>
<organism evidence="7 8">
    <name type="scientific">Oldenlandia corymbosa var. corymbosa</name>
    <dbReference type="NCBI Taxonomy" id="529605"/>
    <lineage>
        <taxon>Eukaryota</taxon>
        <taxon>Viridiplantae</taxon>
        <taxon>Streptophyta</taxon>
        <taxon>Embryophyta</taxon>
        <taxon>Tracheophyta</taxon>
        <taxon>Spermatophyta</taxon>
        <taxon>Magnoliopsida</taxon>
        <taxon>eudicotyledons</taxon>
        <taxon>Gunneridae</taxon>
        <taxon>Pentapetalae</taxon>
        <taxon>asterids</taxon>
        <taxon>lamiids</taxon>
        <taxon>Gentianales</taxon>
        <taxon>Rubiaceae</taxon>
        <taxon>Rubioideae</taxon>
        <taxon>Spermacoceae</taxon>
        <taxon>Hedyotis-Oldenlandia complex</taxon>
        <taxon>Oldenlandia</taxon>
    </lineage>
</organism>
<comment type="subcellular location">
    <subcellularLocation>
        <location evidence="1">Nucleus</location>
    </subcellularLocation>
</comment>
<evidence type="ECO:0000313" key="7">
    <source>
        <dbReference type="EMBL" id="CAI9116184.1"/>
    </source>
</evidence>
<dbReference type="PROSITE" id="PS50888">
    <property type="entry name" value="BHLH"/>
    <property type="match status" value="1"/>
</dbReference>
<evidence type="ECO:0000256" key="3">
    <source>
        <dbReference type="ARBA" id="ARBA00023163"/>
    </source>
</evidence>
<name>A0AAV1E913_OLDCO</name>
<proteinExistence type="predicted"/>
<protein>
    <submittedName>
        <fullName evidence="7">OLC1v1017270C1</fullName>
    </submittedName>
</protein>
<dbReference type="PANTHER" id="PTHR36066">
    <property type="entry name" value="TRANSCRIPTION FACTOR BHLH145"/>
    <property type="match status" value="1"/>
</dbReference>
<dbReference type="EMBL" id="OX459125">
    <property type="protein sequence ID" value="CAI9116184.1"/>
    <property type="molecule type" value="Genomic_DNA"/>
</dbReference>
<evidence type="ECO:0000259" key="6">
    <source>
        <dbReference type="PROSITE" id="PS50888"/>
    </source>
</evidence>
<evidence type="ECO:0000256" key="2">
    <source>
        <dbReference type="ARBA" id="ARBA00023015"/>
    </source>
</evidence>
<dbReference type="Proteomes" id="UP001161247">
    <property type="component" value="Chromosome 8"/>
</dbReference>
<feature type="region of interest" description="Disordered" evidence="5">
    <location>
        <begin position="169"/>
        <end position="313"/>
    </location>
</feature>
<gene>
    <name evidence="7" type="ORF">OLC1_LOCUS22547</name>
</gene>
<dbReference type="InterPro" id="IPR037546">
    <property type="entry name" value="SAC51-like"/>
</dbReference>
<dbReference type="SUPFAM" id="SSF47459">
    <property type="entry name" value="HLH, helix-loop-helix DNA-binding domain"/>
    <property type="match status" value="1"/>
</dbReference>
<dbReference type="PANTHER" id="PTHR36066:SF2">
    <property type="entry name" value="TRANSCRIPTION FACTOR BHLH145"/>
    <property type="match status" value="1"/>
</dbReference>
<dbReference type="Pfam" id="PF23173">
    <property type="entry name" value="bHLH_SAC51"/>
    <property type="match status" value="1"/>
</dbReference>
<keyword evidence="8" id="KW-1185">Reference proteome</keyword>
<evidence type="ECO:0000256" key="1">
    <source>
        <dbReference type="ARBA" id="ARBA00004123"/>
    </source>
</evidence>
<accession>A0AAV1E913</accession>
<dbReference type="InterPro" id="IPR036638">
    <property type="entry name" value="HLH_DNA-bd_sf"/>
</dbReference>
<evidence type="ECO:0000256" key="5">
    <source>
        <dbReference type="SAM" id="MobiDB-lite"/>
    </source>
</evidence>
<dbReference type="GO" id="GO:0046983">
    <property type="term" value="F:protein dimerization activity"/>
    <property type="evidence" value="ECO:0007669"/>
    <property type="project" value="InterPro"/>
</dbReference>
<reference evidence="7" key="1">
    <citation type="submission" date="2023-03" db="EMBL/GenBank/DDBJ databases">
        <authorList>
            <person name="Julca I."/>
        </authorList>
    </citation>
    <scope>NUCLEOTIDE SEQUENCE</scope>
</reference>
<dbReference type="AlphaFoldDB" id="A0AAV1E913"/>
<keyword evidence="4" id="KW-0539">Nucleus</keyword>
<evidence type="ECO:0000256" key="4">
    <source>
        <dbReference type="ARBA" id="ARBA00023242"/>
    </source>
</evidence>
<feature type="compositionally biased region" description="Acidic residues" evidence="5">
    <location>
        <begin position="207"/>
        <end position="219"/>
    </location>
</feature>
<sequence>MEKDISSWFHVQQLERQLPNLNCLGAPLEVGQGNPLPSYMNPYLNELSINGTPPKFTFSGLPHLKACEPTQPCNWFNSLPHYPQAFTHGVNSLYKEKLSSEPIEKCGRTGLSNPGTQKKFLVFDQSGDQTTLIYSSGLGAPVQCLTSWNAKPPAANDPVKEDVGTKRFMFPHSAPFGTNGYNEDNQGDETESQMREDTEELNALLYSDDESESSEDDEVTSTGHSPSTMTEHGVQDGYGDSEEVASSASPIKKRKLLNGDFDVRSPTNVPSSEKPYKYSELEDDAESSCGNFDDQGSEESDSLSGKKRSRKEKIRETVSILRSIIPGGKGKDAMVVFDEAIHYLKSLKVKAKSLGLDAL</sequence>
<keyword evidence="2" id="KW-0805">Transcription regulation</keyword>
<keyword evidence="3" id="KW-0804">Transcription</keyword>
<evidence type="ECO:0000313" key="8">
    <source>
        <dbReference type="Proteomes" id="UP001161247"/>
    </source>
</evidence>
<feature type="compositionally biased region" description="Polar residues" evidence="5">
    <location>
        <begin position="220"/>
        <end position="230"/>
    </location>
</feature>
<dbReference type="CDD" id="cd18917">
    <property type="entry name" value="bHLH_AtSAC51_like"/>
    <property type="match status" value="1"/>
</dbReference>
<dbReference type="InterPro" id="IPR011598">
    <property type="entry name" value="bHLH_dom"/>
</dbReference>
<dbReference type="GO" id="GO:0005634">
    <property type="term" value="C:nucleus"/>
    <property type="evidence" value="ECO:0007669"/>
    <property type="project" value="UniProtKB-SubCell"/>
</dbReference>